<dbReference type="AlphaFoldDB" id="A0A150GJL9"/>
<gene>
    <name evidence="1" type="ORF">GPECTOR_19g326</name>
</gene>
<reference evidence="2" key="1">
    <citation type="journal article" date="2016" name="Nat. Commun.">
        <title>The Gonium pectorale genome demonstrates co-option of cell cycle regulation during the evolution of multicellularity.</title>
        <authorList>
            <person name="Hanschen E.R."/>
            <person name="Marriage T.N."/>
            <person name="Ferris P.J."/>
            <person name="Hamaji T."/>
            <person name="Toyoda A."/>
            <person name="Fujiyama A."/>
            <person name="Neme R."/>
            <person name="Noguchi H."/>
            <person name="Minakuchi Y."/>
            <person name="Suzuki M."/>
            <person name="Kawai-Toyooka H."/>
            <person name="Smith D.R."/>
            <person name="Sparks H."/>
            <person name="Anderson J."/>
            <person name="Bakaric R."/>
            <person name="Luria V."/>
            <person name="Karger A."/>
            <person name="Kirschner M.W."/>
            <person name="Durand P.M."/>
            <person name="Michod R.E."/>
            <person name="Nozaki H."/>
            <person name="Olson B.J."/>
        </authorList>
    </citation>
    <scope>NUCLEOTIDE SEQUENCE [LARGE SCALE GENOMIC DNA]</scope>
    <source>
        <strain evidence="2">NIES-2863</strain>
    </source>
</reference>
<name>A0A150GJL9_GONPE</name>
<accession>A0A150GJL9</accession>
<evidence type="ECO:0000313" key="2">
    <source>
        <dbReference type="Proteomes" id="UP000075714"/>
    </source>
</evidence>
<dbReference type="Proteomes" id="UP000075714">
    <property type="component" value="Unassembled WGS sequence"/>
</dbReference>
<organism evidence="1 2">
    <name type="scientific">Gonium pectorale</name>
    <name type="common">Green alga</name>
    <dbReference type="NCBI Taxonomy" id="33097"/>
    <lineage>
        <taxon>Eukaryota</taxon>
        <taxon>Viridiplantae</taxon>
        <taxon>Chlorophyta</taxon>
        <taxon>core chlorophytes</taxon>
        <taxon>Chlorophyceae</taxon>
        <taxon>CS clade</taxon>
        <taxon>Chlamydomonadales</taxon>
        <taxon>Volvocaceae</taxon>
        <taxon>Gonium</taxon>
    </lineage>
</organism>
<dbReference type="OrthoDB" id="522597at2759"/>
<proteinExistence type="predicted"/>
<protein>
    <submittedName>
        <fullName evidence="1">Uncharacterized protein</fullName>
    </submittedName>
</protein>
<keyword evidence="2" id="KW-1185">Reference proteome</keyword>
<sequence>MAIANTLSPLTRPIYDRKYPGLRRFSWMWRALATYATFMTWQVLASTPWLLIRSIAPANFQDTLSDVERGWFNFMTPVINFVQDTTYKAFAITDSFVDWAINTAVHIYHNNLKGFEHTFDHFLNNVEHRVRILKDDGLNGIPKALSFDVHTPAIQKTPLAHTLVGEKLS</sequence>
<dbReference type="EMBL" id="LSYV01000020">
    <property type="protein sequence ID" value="KXZ49875.1"/>
    <property type="molecule type" value="Genomic_DNA"/>
</dbReference>
<evidence type="ECO:0000313" key="1">
    <source>
        <dbReference type="EMBL" id="KXZ49875.1"/>
    </source>
</evidence>
<comment type="caution">
    <text evidence="1">The sequence shown here is derived from an EMBL/GenBank/DDBJ whole genome shotgun (WGS) entry which is preliminary data.</text>
</comment>